<name>A0ABP9RNI4_9ACTN</name>
<comment type="caution">
    <text evidence="4">The sequence shown here is derived from an EMBL/GenBank/DDBJ whole genome shotgun (WGS) entry which is preliminary data.</text>
</comment>
<dbReference type="RefSeq" id="WP_345627312.1">
    <property type="nucleotide sequence ID" value="NZ_BAABJQ010000003.1"/>
</dbReference>
<evidence type="ECO:0000259" key="3">
    <source>
        <dbReference type="Pfam" id="PF04321"/>
    </source>
</evidence>
<dbReference type="InterPro" id="IPR005913">
    <property type="entry name" value="dTDP_dehydrorham_reduct"/>
</dbReference>
<evidence type="ECO:0000256" key="1">
    <source>
        <dbReference type="ARBA" id="ARBA00010944"/>
    </source>
</evidence>
<keyword evidence="2" id="KW-0560">Oxidoreductase</keyword>
<comment type="similarity">
    <text evidence="1 2">Belongs to the dTDP-4-dehydrorhamnose reductase family.</text>
</comment>
<evidence type="ECO:0000313" key="4">
    <source>
        <dbReference type="EMBL" id="GAA5181091.1"/>
    </source>
</evidence>
<dbReference type="NCBIfam" id="TIGR01214">
    <property type="entry name" value="rmlD"/>
    <property type="match status" value="1"/>
</dbReference>
<comment type="function">
    <text evidence="2">Catalyzes the reduction of dTDP-6-deoxy-L-lyxo-4-hexulose to yield dTDP-L-rhamnose.</text>
</comment>
<reference evidence="5" key="1">
    <citation type="journal article" date="2019" name="Int. J. Syst. Evol. Microbiol.">
        <title>The Global Catalogue of Microorganisms (GCM) 10K type strain sequencing project: providing services to taxonomists for standard genome sequencing and annotation.</title>
        <authorList>
            <consortium name="The Broad Institute Genomics Platform"/>
            <consortium name="The Broad Institute Genome Sequencing Center for Infectious Disease"/>
            <person name="Wu L."/>
            <person name="Ma J."/>
        </authorList>
    </citation>
    <scope>NUCLEOTIDE SEQUENCE [LARGE SCALE GENOMIC DNA]</scope>
    <source>
        <strain evidence="5">JCM 18304</strain>
    </source>
</reference>
<sequence length="298" mass="31572">MRWLVTGANGMLGRELRGVLAEAGETEVSALARADLDLLDRAALADAVTGHDVVINAAAWTDVDGAEADEVAATAVNGHAVADLADLCAASGAFLIQVSTDYVFAGDATSPYPESAPTAPLNAYGRGKLVAERAVLETLPGRGYVVRTAWLYGAHGKNFVATMLRLAAQRETVEVVADQEGQPTWTHGLAAQLVALAGRAVAGEAEPGVYHGTATGQTSWYGLARAVFEEAGLDPERVRPITTDRFPRPAPRPRYSVLGHDRWTLAGLPALPDWRDMLSSALPRFDPALIRSAQRAPQ</sequence>
<dbReference type="InterPro" id="IPR029903">
    <property type="entry name" value="RmlD-like-bd"/>
</dbReference>
<dbReference type="Pfam" id="PF04321">
    <property type="entry name" value="RmlD_sub_bind"/>
    <property type="match status" value="1"/>
</dbReference>
<keyword evidence="5" id="KW-1185">Reference proteome</keyword>
<dbReference type="Proteomes" id="UP001501570">
    <property type="component" value="Unassembled WGS sequence"/>
</dbReference>
<dbReference type="Gene3D" id="3.40.50.720">
    <property type="entry name" value="NAD(P)-binding Rossmann-like Domain"/>
    <property type="match status" value="1"/>
</dbReference>
<dbReference type="PANTHER" id="PTHR10491:SF4">
    <property type="entry name" value="METHIONINE ADENOSYLTRANSFERASE 2 SUBUNIT BETA"/>
    <property type="match status" value="1"/>
</dbReference>
<dbReference type="SUPFAM" id="SSF51735">
    <property type="entry name" value="NAD(P)-binding Rossmann-fold domains"/>
    <property type="match status" value="1"/>
</dbReference>
<dbReference type="Gene3D" id="3.90.25.10">
    <property type="entry name" value="UDP-galactose 4-epimerase, domain 1"/>
    <property type="match status" value="1"/>
</dbReference>
<protein>
    <recommendedName>
        <fullName evidence="2">dTDP-4-dehydrorhamnose reductase</fullName>
        <ecNumber evidence="2">1.1.1.133</ecNumber>
    </recommendedName>
</protein>
<organism evidence="4 5">
    <name type="scientific">Rugosimonospora acidiphila</name>
    <dbReference type="NCBI Taxonomy" id="556531"/>
    <lineage>
        <taxon>Bacteria</taxon>
        <taxon>Bacillati</taxon>
        <taxon>Actinomycetota</taxon>
        <taxon>Actinomycetes</taxon>
        <taxon>Micromonosporales</taxon>
        <taxon>Micromonosporaceae</taxon>
        <taxon>Rugosimonospora</taxon>
    </lineage>
</organism>
<comment type="pathway">
    <text evidence="2">Carbohydrate biosynthesis; dTDP-L-rhamnose biosynthesis.</text>
</comment>
<gene>
    <name evidence="4" type="primary">rfbD</name>
    <name evidence="4" type="ORF">GCM10023322_14930</name>
</gene>
<dbReference type="CDD" id="cd05254">
    <property type="entry name" value="dTDP_HR_like_SDR_e"/>
    <property type="match status" value="1"/>
</dbReference>
<keyword evidence="2" id="KW-0521">NADP</keyword>
<evidence type="ECO:0000256" key="2">
    <source>
        <dbReference type="RuleBase" id="RU364082"/>
    </source>
</evidence>
<dbReference type="InterPro" id="IPR036291">
    <property type="entry name" value="NAD(P)-bd_dom_sf"/>
</dbReference>
<accession>A0ABP9RNI4</accession>
<dbReference type="EC" id="1.1.1.133" evidence="2"/>
<dbReference type="EMBL" id="BAABJQ010000003">
    <property type="protein sequence ID" value="GAA5181091.1"/>
    <property type="molecule type" value="Genomic_DNA"/>
</dbReference>
<evidence type="ECO:0000313" key="5">
    <source>
        <dbReference type="Proteomes" id="UP001501570"/>
    </source>
</evidence>
<feature type="domain" description="RmlD-like substrate binding" evidence="3">
    <location>
        <begin position="1"/>
        <end position="284"/>
    </location>
</feature>
<dbReference type="PANTHER" id="PTHR10491">
    <property type="entry name" value="DTDP-4-DEHYDRORHAMNOSE REDUCTASE"/>
    <property type="match status" value="1"/>
</dbReference>
<proteinExistence type="inferred from homology"/>